<dbReference type="AlphaFoldDB" id="A0A975EZM7"/>
<keyword evidence="3" id="KW-0862">Zinc</keyword>
<feature type="binding site" evidence="3">
    <location>
        <position position="103"/>
    </location>
    <ligand>
        <name>substrate</name>
    </ligand>
</feature>
<name>A0A975EZM7_9SPIR</name>
<evidence type="ECO:0000259" key="4">
    <source>
        <dbReference type="Pfam" id="PF08450"/>
    </source>
</evidence>
<proteinExistence type="inferred from homology"/>
<feature type="binding site" evidence="3">
    <location>
        <position position="16"/>
    </location>
    <ligand>
        <name>a divalent metal cation</name>
        <dbReference type="ChEBI" id="CHEBI:60240"/>
    </ligand>
</feature>
<dbReference type="InterPro" id="IPR005511">
    <property type="entry name" value="SMP-30"/>
</dbReference>
<feature type="binding site" evidence="3">
    <location>
        <position position="149"/>
    </location>
    <ligand>
        <name>a divalent metal cation</name>
        <dbReference type="ChEBI" id="CHEBI:60240"/>
    </ligand>
</feature>
<keyword evidence="3" id="KW-0479">Metal-binding</keyword>
<reference evidence="5" key="1">
    <citation type="submission" date="2020-05" db="EMBL/GenBank/DDBJ databases">
        <authorList>
            <person name="Zeng H."/>
            <person name="Chan Y.K."/>
            <person name="Watt R.M."/>
        </authorList>
    </citation>
    <scope>NUCLEOTIDE SEQUENCE</scope>
    <source>
        <strain evidence="5">ATCC 700773</strain>
    </source>
</reference>
<dbReference type="PRINTS" id="PR01790">
    <property type="entry name" value="SMP30FAMILY"/>
</dbReference>
<dbReference type="InterPro" id="IPR011042">
    <property type="entry name" value="6-blade_b-propeller_TolB-like"/>
</dbReference>
<dbReference type="Proteomes" id="UP000671995">
    <property type="component" value="Chromosome"/>
</dbReference>
<reference evidence="5" key="2">
    <citation type="journal article" date="2021" name="Microbiol. Resour. Announc.">
        <title>Complete Genome Sequences of Three Human Oral Treponema parvum Isolates.</title>
        <authorList>
            <person name="Zeng H."/>
            <person name="Watt R.M."/>
        </authorList>
    </citation>
    <scope>NUCLEOTIDE SEQUENCE</scope>
    <source>
        <strain evidence="5">ATCC 700773</strain>
    </source>
</reference>
<evidence type="ECO:0000256" key="2">
    <source>
        <dbReference type="PIRSR" id="PIRSR605511-1"/>
    </source>
</evidence>
<comment type="cofactor">
    <cofactor evidence="3">
        <name>Zn(2+)</name>
        <dbReference type="ChEBI" id="CHEBI:29105"/>
    </cofactor>
    <text evidence="3">Binds 1 divalent metal cation per subunit.</text>
</comment>
<dbReference type="GO" id="GO:0004341">
    <property type="term" value="F:gluconolactonase activity"/>
    <property type="evidence" value="ECO:0007669"/>
    <property type="project" value="TreeGrafter"/>
</dbReference>
<sequence>MVKKYNKIFPQCELGENSRWNEFDQMFYYTDIVNGVVYRTDLKSETAECVLKTNYQIGAFLFDSKGNILLLTEQGLIYAYKDGKNYTLSDKTYISFSFKPGERFNDAIVDSKGRILAGIKKESNSNGRLISIDKNGNIKTLLTGLGISNGMGFDDNCKIFYHTDSTTATITRWNYNLDTGEISNPKAVISDYPEGQVPDGMCLDNNGDIISACWGGSSVLRISKTGKILEKIELPATNISSVSIGGKNMDTLFITSAFSNLKKIEEADGLCYYLTDTAIKGKKDYLI</sequence>
<dbReference type="InterPro" id="IPR013658">
    <property type="entry name" value="SGL"/>
</dbReference>
<dbReference type="GO" id="GO:0019853">
    <property type="term" value="P:L-ascorbic acid biosynthetic process"/>
    <property type="evidence" value="ECO:0007669"/>
    <property type="project" value="TreeGrafter"/>
</dbReference>
<dbReference type="SUPFAM" id="SSF63829">
    <property type="entry name" value="Calcium-dependent phosphotriesterase"/>
    <property type="match status" value="1"/>
</dbReference>
<comment type="similarity">
    <text evidence="1">Belongs to the SMP-30/CGR1 family.</text>
</comment>
<dbReference type="Gene3D" id="2.120.10.30">
    <property type="entry name" value="TolB, C-terminal domain"/>
    <property type="match status" value="1"/>
</dbReference>
<protein>
    <submittedName>
        <fullName evidence="5">SMP-30/gluconolactonase/LRE family protein</fullName>
    </submittedName>
</protein>
<evidence type="ECO:0000256" key="1">
    <source>
        <dbReference type="ARBA" id="ARBA00008853"/>
    </source>
</evidence>
<dbReference type="RefSeq" id="WP_210116505.1">
    <property type="nucleotide sequence ID" value="NZ_CP054257.1"/>
</dbReference>
<organism evidence="5 6">
    <name type="scientific">Treponema parvum</name>
    <dbReference type="NCBI Taxonomy" id="138851"/>
    <lineage>
        <taxon>Bacteria</taxon>
        <taxon>Pseudomonadati</taxon>
        <taxon>Spirochaetota</taxon>
        <taxon>Spirochaetia</taxon>
        <taxon>Spirochaetales</taxon>
        <taxon>Treponemataceae</taxon>
        <taxon>Treponema</taxon>
    </lineage>
</organism>
<evidence type="ECO:0000313" key="5">
    <source>
        <dbReference type="EMBL" id="QTQ11794.1"/>
    </source>
</evidence>
<gene>
    <name evidence="5" type="ORF">HRI96_06010</name>
</gene>
<feature type="binding site" evidence="3">
    <location>
        <position position="105"/>
    </location>
    <ligand>
        <name>substrate</name>
    </ligand>
</feature>
<dbReference type="PANTHER" id="PTHR10907">
    <property type="entry name" value="REGUCALCIN"/>
    <property type="match status" value="1"/>
</dbReference>
<dbReference type="PANTHER" id="PTHR10907:SF47">
    <property type="entry name" value="REGUCALCIN"/>
    <property type="match status" value="1"/>
</dbReference>
<dbReference type="GO" id="GO:0005509">
    <property type="term" value="F:calcium ion binding"/>
    <property type="evidence" value="ECO:0007669"/>
    <property type="project" value="TreeGrafter"/>
</dbReference>
<feature type="domain" description="SMP-30/Gluconolactonase/LRE-like region" evidence="4">
    <location>
        <begin position="14"/>
        <end position="257"/>
    </location>
</feature>
<feature type="binding site" evidence="3">
    <location>
        <position position="199"/>
    </location>
    <ligand>
        <name>a divalent metal cation</name>
        <dbReference type="ChEBI" id="CHEBI:60240"/>
    </ligand>
</feature>
<evidence type="ECO:0000256" key="3">
    <source>
        <dbReference type="PIRSR" id="PIRSR605511-2"/>
    </source>
</evidence>
<feature type="active site" description="Proton donor/acceptor" evidence="2">
    <location>
        <position position="199"/>
    </location>
</feature>
<dbReference type="Pfam" id="PF08450">
    <property type="entry name" value="SGL"/>
    <property type="match status" value="1"/>
</dbReference>
<accession>A0A975EZM7</accession>
<evidence type="ECO:0000313" key="6">
    <source>
        <dbReference type="Proteomes" id="UP000671995"/>
    </source>
</evidence>
<dbReference type="EMBL" id="CP054257">
    <property type="protein sequence ID" value="QTQ11794.1"/>
    <property type="molecule type" value="Genomic_DNA"/>
</dbReference>